<dbReference type="AlphaFoldDB" id="A0A1X0RCB2"/>
<feature type="compositionally biased region" description="Polar residues" evidence="6">
    <location>
        <begin position="35"/>
        <end position="47"/>
    </location>
</feature>
<dbReference type="Gene3D" id="1.20.1250.20">
    <property type="entry name" value="MFS general substrate transporter like domains"/>
    <property type="match status" value="2"/>
</dbReference>
<dbReference type="Pfam" id="PF12832">
    <property type="entry name" value="MFS_1_like"/>
    <property type="match status" value="2"/>
</dbReference>
<comment type="subcellular location">
    <subcellularLocation>
        <location evidence="1">Membrane</location>
        <topology evidence="1">Multi-pass membrane protein</topology>
    </subcellularLocation>
</comment>
<name>A0A1X0RCB2_RHIZD</name>
<evidence type="ECO:0000256" key="1">
    <source>
        <dbReference type="ARBA" id="ARBA00004141"/>
    </source>
</evidence>
<feature type="transmembrane region" description="Helical" evidence="7">
    <location>
        <begin position="319"/>
        <end position="341"/>
    </location>
</feature>
<dbReference type="SUPFAM" id="SSF103473">
    <property type="entry name" value="MFS general substrate transporter"/>
    <property type="match status" value="1"/>
</dbReference>
<dbReference type="InterPro" id="IPR020846">
    <property type="entry name" value="MFS_dom"/>
</dbReference>
<feature type="region of interest" description="Disordered" evidence="6">
    <location>
        <begin position="1"/>
        <end position="66"/>
    </location>
</feature>
<sequence length="712" mass="80275">MFQKPNAVDTPRYEKPNAYDEEDMAVTASRHGSRSSRMTTDSYSSRYFSYPTQETPNTSPPSSPKTTFQHVMTNSILKQSSPTTQTSFTELEINKQEEQRQKSATLRHQRSMMLLREQEMLRYYILRHRDIYNSDRELVYRKLSSRSWTYQQNTLVDVAKGNKKIAYVKRKTFNKDYITIELEGESEPEYLIKKHDSDEDTDHDYHSHKNCRRWKLLAEYSEECLTIQRHVLSQIGGDKRDLLEVNLIITCFYMYLICKLLYIAIFAVLSAAQPYLPIYYHDTLNFSSDQIGLVLAIAPFIQSISCPLWTYIVDKKPALHGLIMALTAFLGGAAIMAIMFIGQSSGTLFGIELSNTLLVVVVSSLALGFAFFTLPNMALVDSAVMKILGPNKILYGEQRLWGSVSAALTILVVGQLISYTGNLDTIFYVYASSTLVFILLAFFAKPNQYEHLPANEEEQQPIQRVKTAEKLFNNRENYNSISDQHRNSVAGDSHFVDLFKTNSLASVHTVREEADEALDIVGVDLGLAISRIASVDQSLASILEHSPEEIPSAQIFTSPRILTFLITTLLFGFVLSIIINFLFLFLSGELHMPATAHIVTIVRCLAYTVLVPDSFITNVIALSLQTLHGIGFGIFWATSVSEMDSFFPPEQRSVAQGILGALHFGLGTGLGALVGGYLYQYLGSAWMFRIAAVVCAANMFIFYIGRLERYNR</sequence>
<keyword evidence="3 7" id="KW-0812">Transmembrane</keyword>
<dbReference type="InterPro" id="IPR036259">
    <property type="entry name" value="MFS_trans_sf"/>
</dbReference>
<dbReference type="EMBL" id="KV921875">
    <property type="protein sequence ID" value="ORE09508.1"/>
    <property type="molecule type" value="Genomic_DNA"/>
</dbReference>
<dbReference type="GO" id="GO:0022857">
    <property type="term" value="F:transmembrane transporter activity"/>
    <property type="evidence" value="ECO:0007669"/>
    <property type="project" value="InterPro"/>
</dbReference>
<evidence type="ECO:0000256" key="3">
    <source>
        <dbReference type="ARBA" id="ARBA00022692"/>
    </source>
</evidence>
<evidence type="ECO:0000256" key="7">
    <source>
        <dbReference type="SAM" id="Phobius"/>
    </source>
</evidence>
<dbReference type="PROSITE" id="PS50850">
    <property type="entry name" value="MFS"/>
    <property type="match status" value="1"/>
</dbReference>
<evidence type="ECO:0000256" key="4">
    <source>
        <dbReference type="ARBA" id="ARBA00022989"/>
    </source>
</evidence>
<dbReference type="OrthoDB" id="515887at2759"/>
<keyword evidence="5 7" id="KW-0472">Membrane</keyword>
<feature type="transmembrane region" description="Helical" evidence="7">
    <location>
        <begin position="353"/>
        <end position="379"/>
    </location>
</feature>
<dbReference type="Proteomes" id="UP000242414">
    <property type="component" value="Unassembled WGS sequence"/>
</dbReference>
<feature type="transmembrane region" description="Helical" evidence="7">
    <location>
        <begin position="685"/>
        <end position="705"/>
    </location>
</feature>
<evidence type="ECO:0000259" key="8">
    <source>
        <dbReference type="PROSITE" id="PS50850"/>
    </source>
</evidence>
<feature type="transmembrane region" description="Helical" evidence="7">
    <location>
        <begin position="561"/>
        <end position="586"/>
    </location>
</feature>
<dbReference type="VEuPathDB" id="FungiDB:BCV72DRAFT_201570"/>
<dbReference type="PANTHER" id="PTHR16172:SF41">
    <property type="entry name" value="MAJOR FACILITATOR SUPERFAMILY DOMAIN-CONTAINING PROTEIN 6-LIKE"/>
    <property type="match status" value="1"/>
</dbReference>
<feature type="domain" description="Major facilitator superfamily (MFS) profile" evidence="8">
    <location>
        <begin position="510"/>
        <end position="712"/>
    </location>
</feature>
<organism evidence="9">
    <name type="scientific">Rhizopus microsporus var. microsporus</name>
    <dbReference type="NCBI Taxonomy" id="86635"/>
    <lineage>
        <taxon>Eukaryota</taxon>
        <taxon>Fungi</taxon>
        <taxon>Fungi incertae sedis</taxon>
        <taxon>Mucoromycota</taxon>
        <taxon>Mucoromycotina</taxon>
        <taxon>Mucoromycetes</taxon>
        <taxon>Mucorales</taxon>
        <taxon>Mucorineae</taxon>
        <taxon>Rhizopodaceae</taxon>
        <taxon>Rhizopus</taxon>
    </lineage>
</organism>
<evidence type="ECO:0000313" key="9">
    <source>
        <dbReference type="EMBL" id="ORE09508.1"/>
    </source>
</evidence>
<keyword evidence="4 7" id="KW-1133">Transmembrane helix</keyword>
<feature type="transmembrane region" description="Helical" evidence="7">
    <location>
        <begin position="615"/>
        <end position="637"/>
    </location>
</feature>
<feature type="transmembrane region" description="Helical" evidence="7">
    <location>
        <begin position="291"/>
        <end position="312"/>
    </location>
</feature>
<dbReference type="GO" id="GO:0016020">
    <property type="term" value="C:membrane"/>
    <property type="evidence" value="ECO:0007669"/>
    <property type="project" value="UniProtKB-SubCell"/>
</dbReference>
<dbReference type="InterPro" id="IPR051717">
    <property type="entry name" value="MFS_MFSD6"/>
</dbReference>
<accession>A0A1X0RCB2</accession>
<evidence type="ECO:0000256" key="6">
    <source>
        <dbReference type="SAM" id="MobiDB-lite"/>
    </source>
</evidence>
<dbReference type="PANTHER" id="PTHR16172">
    <property type="entry name" value="MAJOR FACILITATOR SUPERFAMILY DOMAIN-CONTAINING PROTEIN 6-LIKE"/>
    <property type="match status" value="1"/>
</dbReference>
<protein>
    <submittedName>
        <fullName evidence="9">MFS general substrate transporter</fullName>
    </submittedName>
</protein>
<proteinExistence type="inferred from homology"/>
<dbReference type="InterPro" id="IPR024989">
    <property type="entry name" value="MFS_assoc_dom"/>
</dbReference>
<gene>
    <name evidence="9" type="ORF">BCV72DRAFT_201570</name>
</gene>
<feature type="transmembrane region" description="Helical" evidence="7">
    <location>
        <begin position="425"/>
        <end position="444"/>
    </location>
</feature>
<evidence type="ECO:0000256" key="5">
    <source>
        <dbReference type="ARBA" id="ARBA00023136"/>
    </source>
</evidence>
<reference evidence="9" key="1">
    <citation type="journal article" date="2016" name="Proc. Natl. Acad. Sci. U.S.A.">
        <title>Lipid metabolic changes in an early divergent fungus govern the establishment of a mutualistic symbiosis with endobacteria.</title>
        <authorList>
            <person name="Lastovetsky O.A."/>
            <person name="Gaspar M.L."/>
            <person name="Mondo S.J."/>
            <person name="LaButti K.M."/>
            <person name="Sandor L."/>
            <person name="Grigoriev I.V."/>
            <person name="Henry S.A."/>
            <person name="Pawlowska T.E."/>
        </authorList>
    </citation>
    <scope>NUCLEOTIDE SEQUENCE [LARGE SCALE GENOMIC DNA]</scope>
    <source>
        <strain evidence="9">ATCC 52814</strain>
    </source>
</reference>
<feature type="transmembrane region" description="Helical" evidence="7">
    <location>
        <begin position="658"/>
        <end position="679"/>
    </location>
</feature>
<evidence type="ECO:0000256" key="2">
    <source>
        <dbReference type="ARBA" id="ARBA00005241"/>
    </source>
</evidence>
<comment type="similarity">
    <text evidence="2">Belongs to the major facilitator superfamily. MFSD6 family.</text>
</comment>
<feature type="transmembrane region" description="Helical" evidence="7">
    <location>
        <begin position="247"/>
        <end position="271"/>
    </location>
</feature>
<feature type="transmembrane region" description="Helical" evidence="7">
    <location>
        <begin position="400"/>
        <end position="419"/>
    </location>
</feature>